<evidence type="ECO:0000313" key="5">
    <source>
        <dbReference type="Proteomes" id="UP000593566"/>
    </source>
</evidence>
<dbReference type="EMBL" id="JACCJB010000004">
    <property type="protein sequence ID" value="KAF6227891.1"/>
    <property type="molecule type" value="Genomic_DNA"/>
</dbReference>
<reference evidence="4 5" key="1">
    <citation type="journal article" date="2020" name="Genomics">
        <title>Complete, high-quality genomes from long-read metagenomic sequencing of two wolf lichen thalli reveals enigmatic genome architecture.</title>
        <authorList>
            <person name="McKenzie S.K."/>
            <person name="Walston R.F."/>
            <person name="Allen J.L."/>
        </authorList>
    </citation>
    <scope>NUCLEOTIDE SEQUENCE [LARGE SCALE GENOMIC DNA]</scope>
    <source>
        <strain evidence="4">WasteWater1</strain>
    </source>
</reference>
<protein>
    <recommendedName>
        <fullName evidence="3">AB hydrolase-1 domain-containing protein</fullName>
    </recommendedName>
</protein>
<dbReference type="Pfam" id="PF00561">
    <property type="entry name" value="Abhydrolase_1"/>
    <property type="match status" value="1"/>
</dbReference>
<dbReference type="GeneID" id="59336016"/>
<gene>
    <name evidence="4" type="ORF">HO133_007619</name>
</gene>
<comment type="caution">
    <text evidence="4">The sequence shown here is derived from an EMBL/GenBank/DDBJ whole genome shotgun (WGS) entry which is preliminary data.</text>
</comment>
<dbReference type="InterPro" id="IPR000073">
    <property type="entry name" value="AB_hydrolase_1"/>
</dbReference>
<keyword evidence="1" id="KW-0378">Hydrolase</keyword>
<keyword evidence="2" id="KW-0812">Transmembrane</keyword>
<dbReference type="Proteomes" id="UP000593566">
    <property type="component" value="Unassembled WGS sequence"/>
</dbReference>
<name>A0A8H6CRB4_9LECA</name>
<evidence type="ECO:0000256" key="2">
    <source>
        <dbReference type="SAM" id="Phobius"/>
    </source>
</evidence>
<dbReference type="SUPFAM" id="SSF53474">
    <property type="entry name" value="alpha/beta-Hydrolases"/>
    <property type="match status" value="1"/>
</dbReference>
<accession>A0A8H6CRB4</accession>
<feature type="domain" description="AB hydrolase-1" evidence="3">
    <location>
        <begin position="4"/>
        <end position="190"/>
    </location>
</feature>
<feature type="transmembrane region" description="Helical" evidence="2">
    <location>
        <begin position="12"/>
        <end position="33"/>
    </location>
</feature>
<keyword evidence="2" id="KW-1133">Transmembrane helix</keyword>
<dbReference type="GO" id="GO:0004301">
    <property type="term" value="F:epoxide hydrolase activity"/>
    <property type="evidence" value="ECO:0007669"/>
    <property type="project" value="TreeGrafter"/>
</dbReference>
<evidence type="ECO:0000256" key="1">
    <source>
        <dbReference type="ARBA" id="ARBA00022801"/>
    </source>
</evidence>
<dbReference type="RefSeq" id="XP_037155825.1">
    <property type="nucleotide sequence ID" value="XM_037298489.1"/>
</dbReference>
<dbReference type="AlphaFoldDB" id="A0A8H6CRB4"/>
<proteinExistence type="predicted"/>
<dbReference type="InterPro" id="IPR029058">
    <property type="entry name" value="AB_hydrolase_fold"/>
</dbReference>
<keyword evidence="2" id="KW-0472">Membrane</keyword>
<dbReference type="PANTHER" id="PTHR42977">
    <property type="entry name" value="HYDROLASE-RELATED"/>
    <property type="match status" value="1"/>
</dbReference>
<sequence length="208" mass="23251">MITKHDFTFDNLALAISAFLTALDIGTYALYIFDYGAPVGLRLALSNPSSIKAIISQNGNAYVEGLGHPFWDPIEALWAEPSPQNHEIIRNAVLTLEATVYQYTSGVPSDDLPLTPADQDRQLALFYDYRNNVAMYPAFQAYFRESQVPLLAVWGKNDPAFVPAGAEAFKRDLPRAEVKFVDTGHFALETRLEDIAEDTLQFLKRIGY</sequence>
<dbReference type="InterPro" id="IPR051340">
    <property type="entry name" value="Haloalkane_dehalogenase"/>
</dbReference>
<dbReference type="PANTHER" id="PTHR42977:SF3">
    <property type="entry name" value="AB HYDROLASE-1 DOMAIN-CONTAINING PROTEIN"/>
    <property type="match status" value="1"/>
</dbReference>
<keyword evidence="5" id="KW-1185">Reference proteome</keyword>
<evidence type="ECO:0000313" key="4">
    <source>
        <dbReference type="EMBL" id="KAF6227891.1"/>
    </source>
</evidence>
<dbReference type="Gene3D" id="3.40.50.1820">
    <property type="entry name" value="alpha/beta hydrolase"/>
    <property type="match status" value="1"/>
</dbReference>
<evidence type="ECO:0000259" key="3">
    <source>
        <dbReference type="Pfam" id="PF00561"/>
    </source>
</evidence>
<organism evidence="4 5">
    <name type="scientific">Letharia lupina</name>
    <dbReference type="NCBI Taxonomy" id="560253"/>
    <lineage>
        <taxon>Eukaryota</taxon>
        <taxon>Fungi</taxon>
        <taxon>Dikarya</taxon>
        <taxon>Ascomycota</taxon>
        <taxon>Pezizomycotina</taxon>
        <taxon>Lecanoromycetes</taxon>
        <taxon>OSLEUM clade</taxon>
        <taxon>Lecanoromycetidae</taxon>
        <taxon>Lecanorales</taxon>
        <taxon>Lecanorineae</taxon>
        <taxon>Parmeliaceae</taxon>
        <taxon>Letharia</taxon>
    </lineage>
</organism>